<name>A0A8D8TFP7_9HEMI</name>
<evidence type="ECO:0000313" key="3">
    <source>
        <dbReference type="EMBL" id="CAG6687565.1"/>
    </source>
</evidence>
<sequence>MVIIIICRFHECKRGHISRSCFLLYFLLIHQQLASCPRYKTGIITGKLISYVDNMHERSYLHCFRGNLHKLCVCNGHVMLIFIYFIIIFIWPLGSYILTFLIFSLLVGKSKSVFSVLFLEYRVNLHIESTMLLLPPF</sequence>
<keyword evidence="1" id="KW-0472">Membrane</keyword>
<evidence type="ECO:0000256" key="2">
    <source>
        <dbReference type="SAM" id="SignalP"/>
    </source>
</evidence>
<accession>A0A8D8TFP7</accession>
<keyword evidence="2" id="KW-0732">Signal</keyword>
<dbReference type="EMBL" id="HBUF01282101">
    <property type="protein sequence ID" value="CAG6687565.1"/>
    <property type="molecule type" value="Transcribed_RNA"/>
</dbReference>
<feature type="signal peptide" evidence="2">
    <location>
        <begin position="1"/>
        <end position="34"/>
    </location>
</feature>
<feature type="chain" id="PRO_5034377525" evidence="2">
    <location>
        <begin position="35"/>
        <end position="137"/>
    </location>
</feature>
<feature type="transmembrane region" description="Helical" evidence="1">
    <location>
        <begin position="71"/>
        <end position="91"/>
    </location>
</feature>
<evidence type="ECO:0000256" key="1">
    <source>
        <dbReference type="SAM" id="Phobius"/>
    </source>
</evidence>
<protein>
    <submittedName>
        <fullName evidence="3">Uncharacterized protein</fullName>
    </submittedName>
</protein>
<keyword evidence="1" id="KW-1133">Transmembrane helix</keyword>
<reference evidence="3" key="1">
    <citation type="submission" date="2021-05" db="EMBL/GenBank/DDBJ databases">
        <authorList>
            <person name="Alioto T."/>
            <person name="Alioto T."/>
            <person name="Gomez Garrido J."/>
        </authorList>
    </citation>
    <scope>NUCLEOTIDE SEQUENCE</scope>
</reference>
<proteinExistence type="predicted"/>
<organism evidence="3">
    <name type="scientific">Cacopsylla melanoneura</name>
    <dbReference type="NCBI Taxonomy" id="428564"/>
    <lineage>
        <taxon>Eukaryota</taxon>
        <taxon>Metazoa</taxon>
        <taxon>Ecdysozoa</taxon>
        <taxon>Arthropoda</taxon>
        <taxon>Hexapoda</taxon>
        <taxon>Insecta</taxon>
        <taxon>Pterygota</taxon>
        <taxon>Neoptera</taxon>
        <taxon>Paraneoptera</taxon>
        <taxon>Hemiptera</taxon>
        <taxon>Sternorrhyncha</taxon>
        <taxon>Psylloidea</taxon>
        <taxon>Psyllidae</taxon>
        <taxon>Psyllinae</taxon>
        <taxon>Cacopsylla</taxon>
    </lineage>
</organism>
<dbReference type="AlphaFoldDB" id="A0A8D8TFP7"/>
<keyword evidence="1" id="KW-0812">Transmembrane</keyword>